<protein>
    <submittedName>
        <fullName evidence="2">Uncharacterized protein</fullName>
    </submittedName>
</protein>
<accession>A0ABQ2XTI9</accession>
<comment type="caution">
    <text evidence="2">The sequence shown here is derived from an EMBL/GenBank/DDBJ whole genome shotgun (WGS) entry which is preliminary data.</text>
</comment>
<sequence>MDVLQSPTGDVTSTGVAHGGLPPYHRGSAILPSRKDASIESAGRFRPAMLQVRRRKDRETLIESGWSTF</sequence>
<reference evidence="3" key="1">
    <citation type="journal article" date="2019" name="Int. J. Syst. Evol. Microbiol.">
        <title>The Global Catalogue of Microorganisms (GCM) 10K type strain sequencing project: providing services to taxonomists for standard genome sequencing and annotation.</title>
        <authorList>
            <consortium name="The Broad Institute Genomics Platform"/>
            <consortium name="The Broad Institute Genome Sequencing Center for Infectious Disease"/>
            <person name="Wu L."/>
            <person name="Ma J."/>
        </authorList>
    </citation>
    <scope>NUCLEOTIDE SEQUENCE [LARGE SCALE GENOMIC DNA]</scope>
    <source>
        <strain evidence="3">JCM 4866</strain>
    </source>
</reference>
<gene>
    <name evidence="2" type="ORF">GCM10010383_75040</name>
</gene>
<keyword evidence="3" id="KW-1185">Reference proteome</keyword>
<name>A0ABQ2XTI9_9ACTN</name>
<organism evidence="2 3">
    <name type="scientific">Streptomyces lomondensis</name>
    <dbReference type="NCBI Taxonomy" id="68229"/>
    <lineage>
        <taxon>Bacteria</taxon>
        <taxon>Bacillati</taxon>
        <taxon>Actinomycetota</taxon>
        <taxon>Actinomycetes</taxon>
        <taxon>Kitasatosporales</taxon>
        <taxon>Streptomycetaceae</taxon>
        <taxon>Streptomyces</taxon>
    </lineage>
</organism>
<feature type="compositionally biased region" description="Polar residues" evidence="1">
    <location>
        <begin position="1"/>
        <end position="15"/>
    </location>
</feature>
<evidence type="ECO:0000256" key="1">
    <source>
        <dbReference type="SAM" id="MobiDB-lite"/>
    </source>
</evidence>
<dbReference type="EMBL" id="BMWC01000018">
    <property type="protein sequence ID" value="GGX33709.1"/>
    <property type="molecule type" value="Genomic_DNA"/>
</dbReference>
<proteinExistence type="predicted"/>
<evidence type="ECO:0000313" key="3">
    <source>
        <dbReference type="Proteomes" id="UP000617743"/>
    </source>
</evidence>
<dbReference type="Proteomes" id="UP000617743">
    <property type="component" value="Unassembled WGS sequence"/>
</dbReference>
<feature type="region of interest" description="Disordered" evidence="1">
    <location>
        <begin position="1"/>
        <end position="30"/>
    </location>
</feature>
<evidence type="ECO:0000313" key="2">
    <source>
        <dbReference type="EMBL" id="GGX33709.1"/>
    </source>
</evidence>